<dbReference type="PROSITE" id="PS50966">
    <property type="entry name" value="ZF_SWIM"/>
    <property type="match status" value="1"/>
</dbReference>
<name>A0A0V1AGK9_9BILA</name>
<evidence type="ECO:0000259" key="5">
    <source>
        <dbReference type="PROSITE" id="PS50026"/>
    </source>
</evidence>
<dbReference type="AlphaFoldDB" id="A0A0V1AGK9"/>
<organism evidence="7 8">
    <name type="scientific">Trichinella patagoniensis</name>
    <dbReference type="NCBI Taxonomy" id="990121"/>
    <lineage>
        <taxon>Eukaryota</taxon>
        <taxon>Metazoa</taxon>
        <taxon>Ecdysozoa</taxon>
        <taxon>Nematoda</taxon>
        <taxon>Enoplea</taxon>
        <taxon>Dorylaimia</taxon>
        <taxon>Trichinellida</taxon>
        <taxon>Trichinellidae</taxon>
        <taxon>Trichinella</taxon>
    </lineage>
</organism>
<sequence length="304" mass="34896">LCNRYCTEESLNMEWLNLIVLMGDALRDCQNGGSKTFNLKCSCPKLFTGNYCQHIKCVNGGIKRPNETCVCPDAKHYTGRHCETLMCENGGIANEFGSCNCSSAWYTGQFCEYSVWWSLFYCIIVLIIVFVTFVFICWLRKFCRSKRNTQIGNVTAGRQGNLECQLSGGQSEMSFLSRASRYKHRRGTSSQHRPEPLFTASHGHRHQQQSVEKPSSDYPEAPPPPYEAALFMKKYGYNTCLMLSKIYFQLISSIGFIIYLAGKFSTSYLLMFDSLVHCNRIVIYLHTMFYFKRFYALSFLCTAF</sequence>
<keyword evidence="4" id="KW-0472">Membrane</keyword>
<keyword evidence="4" id="KW-0812">Transmembrane</keyword>
<feature type="transmembrane region" description="Helical" evidence="4">
    <location>
        <begin position="240"/>
        <end position="262"/>
    </location>
</feature>
<keyword evidence="4" id="KW-1133">Transmembrane helix</keyword>
<gene>
    <name evidence="7" type="primary">notch1</name>
    <name evidence="7" type="ORF">T12_8449</name>
</gene>
<keyword evidence="8" id="KW-1185">Reference proteome</keyword>
<accession>A0A0V1AGK9</accession>
<evidence type="ECO:0000313" key="8">
    <source>
        <dbReference type="Proteomes" id="UP000054783"/>
    </source>
</evidence>
<comment type="caution">
    <text evidence="7">The sequence shown here is derived from an EMBL/GenBank/DDBJ whole genome shotgun (WGS) entry which is preliminary data.</text>
</comment>
<feature type="domain" description="EGF-like" evidence="5">
    <location>
        <begin position="48"/>
        <end position="83"/>
    </location>
</feature>
<evidence type="ECO:0000256" key="3">
    <source>
        <dbReference type="SAM" id="MobiDB-lite"/>
    </source>
</evidence>
<dbReference type="InterPro" id="IPR053295">
    <property type="entry name" value="Innate_immunity_reg"/>
</dbReference>
<dbReference type="GO" id="GO:0008270">
    <property type="term" value="F:zinc ion binding"/>
    <property type="evidence" value="ECO:0007669"/>
    <property type="project" value="UniProtKB-KW"/>
</dbReference>
<evidence type="ECO:0000259" key="6">
    <source>
        <dbReference type="PROSITE" id="PS50966"/>
    </source>
</evidence>
<proteinExistence type="predicted"/>
<feature type="transmembrane region" description="Helical" evidence="4">
    <location>
        <begin position="115"/>
        <end position="139"/>
    </location>
</feature>
<dbReference type="Gene3D" id="2.10.25.10">
    <property type="entry name" value="Laminin"/>
    <property type="match status" value="1"/>
</dbReference>
<dbReference type="OrthoDB" id="10266706at2759"/>
<comment type="caution">
    <text evidence="1">Lacks conserved residue(s) required for the propagation of feature annotation.</text>
</comment>
<feature type="region of interest" description="Disordered" evidence="3">
    <location>
        <begin position="184"/>
        <end position="220"/>
    </location>
</feature>
<protein>
    <submittedName>
        <fullName evidence="7">Neurogenic locus notch-like protein</fullName>
    </submittedName>
</protein>
<reference evidence="7 8" key="1">
    <citation type="submission" date="2015-01" db="EMBL/GenBank/DDBJ databases">
        <title>Evolution of Trichinella species and genotypes.</title>
        <authorList>
            <person name="Korhonen P.K."/>
            <person name="Edoardo P."/>
            <person name="Giuseppe L.R."/>
            <person name="Gasser R.B."/>
        </authorList>
    </citation>
    <scope>NUCLEOTIDE SEQUENCE [LARGE SCALE GENOMIC DNA]</scope>
    <source>
        <strain evidence="7">ISS2496</strain>
    </source>
</reference>
<dbReference type="Proteomes" id="UP000054783">
    <property type="component" value="Unassembled WGS sequence"/>
</dbReference>
<feature type="non-terminal residue" evidence="7">
    <location>
        <position position="1"/>
    </location>
</feature>
<dbReference type="PANTHER" id="PTHR47324">
    <property type="entry name" value="PROTEIN IRG-7-RELATED"/>
    <property type="match status" value="1"/>
</dbReference>
<keyword evidence="1" id="KW-0245">EGF-like domain</keyword>
<evidence type="ECO:0000313" key="7">
    <source>
        <dbReference type="EMBL" id="KRY23954.1"/>
    </source>
</evidence>
<dbReference type="EMBL" id="JYDQ01000001">
    <property type="protein sequence ID" value="KRY23954.1"/>
    <property type="molecule type" value="Genomic_DNA"/>
</dbReference>
<dbReference type="PANTHER" id="PTHR47324:SF2">
    <property type="entry name" value="EGF-LIKE DOMAIN-CONTAINING PROTEIN-RELATED"/>
    <property type="match status" value="1"/>
</dbReference>
<dbReference type="InterPro" id="IPR000742">
    <property type="entry name" value="EGF"/>
</dbReference>
<evidence type="ECO:0000256" key="2">
    <source>
        <dbReference type="PROSITE-ProRule" id="PRU00325"/>
    </source>
</evidence>
<evidence type="ECO:0000256" key="1">
    <source>
        <dbReference type="PROSITE-ProRule" id="PRU00076"/>
    </source>
</evidence>
<keyword evidence="2" id="KW-0479">Metal-binding</keyword>
<keyword evidence="2" id="KW-0862">Zinc</keyword>
<feature type="domain" description="SWIM-type" evidence="6">
    <location>
        <begin position="26"/>
        <end position="63"/>
    </location>
</feature>
<keyword evidence="2" id="KW-0863">Zinc-finger</keyword>
<dbReference type="PROSITE" id="PS50026">
    <property type="entry name" value="EGF_3"/>
    <property type="match status" value="1"/>
</dbReference>
<dbReference type="InterPro" id="IPR007527">
    <property type="entry name" value="Znf_SWIM"/>
</dbReference>
<evidence type="ECO:0000256" key="4">
    <source>
        <dbReference type="SAM" id="Phobius"/>
    </source>
</evidence>